<evidence type="ECO:0008006" key="4">
    <source>
        <dbReference type="Google" id="ProtNLM"/>
    </source>
</evidence>
<dbReference type="Proteomes" id="UP000813463">
    <property type="component" value="Chromosome 6"/>
</dbReference>
<evidence type="ECO:0000313" key="3">
    <source>
        <dbReference type="RefSeq" id="XP_021856371.2"/>
    </source>
</evidence>
<dbReference type="GeneID" id="110795662"/>
<sequence>MGKAEKWPPKSSKPDSKKDPLKWCDFHADIGHTTNECVALRREVSYLLRNRYLKDIMSDKARDVVNKDNSNSPSRPPPPPPHTKIVNFIVGGSDICGLTYSAAKRHARENEIDIPTGAIAAKHLTPISFDEFNAGDILDKHHYGLVISIPVGNYMIRQVLVDNGSSTNV</sequence>
<dbReference type="KEGG" id="soe:110795662"/>
<evidence type="ECO:0000256" key="1">
    <source>
        <dbReference type="SAM" id="MobiDB-lite"/>
    </source>
</evidence>
<dbReference type="RefSeq" id="XP_021856371.2">
    <property type="nucleotide sequence ID" value="XM_022000679.2"/>
</dbReference>
<accession>A0A9R0IVK5</accession>
<reference evidence="2" key="1">
    <citation type="journal article" date="2021" name="Nat. Commun.">
        <title>Genomic analyses provide insights into spinach domestication and the genetic basis of agronomic traits.</title>
        <authorList>
            <person name="Cai X."/>
            <person name="Sun X."/>
            <person name="Xu C."/>
            <person name="Sun H."/>
            <person name="Wang X."/>
            <person name="Ge C."/>
            <person name="Zhang Z."/>
            <person name="Wang Q."/>
            <person name="Fei Z."/>
            <person name="Jiao C."/>
            <person name="Wang Q."/>
        </authorList>
    </citation>
    <scope>NUCLEOTIDE SEQUENCE [LARGE SCALE GENOMIC DNA]</scope>
    <source>
        <strain evidence="2">cv. Varoflay</strain>
    </source>
</reference>
<gene>
    <name evidence="3" type="primary">LOC110795662</name>
</gene>
<keyword evidence="2" id="KW-1185">Reference proteome</keyword>
<proteinExistence type="predicted"/>
<evidence type="ECO:0000313" key="2">
    <source>
        <dbReference type="Proteomes" id="UP000813463"/>
    </source>
</evidence>
<feature type="region of interest" description="Disordered" evidence="1">
    <location>
        <begin position="1"/>
        <end position="21"/>
    </location>
</feature>
<reference evidence="3" key="2">
    <citation type="submission" date="2025-08" db="UniProtKB">
        <authorList>
            <consortium name="RefSeq"/>
        </authorList>
    </citation>
    <scope>IDENTIFICATION</scope>
    <source>
        <tissue evidence="3">Leaf</tissue>
    </source>
</reference>
<organism evidence="2 3">
    <name type="scientific">Spinacia oleracea</name>
    <name type="common">Spinach</name>
    <dbReference type="NCBI Taxonomy" id="3562"/>
    <lineage>
        <taxon>Eukaryota</taxon>
        <taxon>Viridiplantae</taxon>
        <taxon>Streptophyta</taxon>
        <taxon>Embryophyta</taxon>
        <taxon>Tracheophyta</taxon>
        <taxon>Spermatophyta</taxon>
        <taxon>Magnoliopsida</taxon>
        <taxon>eudicotyledons</taxon>
        <taxon>Gunneridae</taxon>
        <taxon>Pentapetalae</taxon>
        <taxon>Caryophyllales</taxon>
        <taxon>Chenopodiaceae</taxon>
        <taxon>Chenopodioideae</taxon>
        <taxon>Anserineae</taxon>
        <taxon>Spinacia</taxon>
    </lineage>
</organism>
<dbReference type="AlphaFoldDB" id="A0A9R0IVK5"/>
<protein>
    <recommendedName>
        <fullName evidence="4">Retrotransposon gag domain-containing protein</fullName>
    </recommendedName>
</protein>
<name>A0A9R0IVK5_SPIOL</name>